<name>A0AC61MR29_9FIRM</name>
<reference evidence="1 2" key="1">
    <citation type="journal article" date="2022" name="Int. J. Syst. Evol. Microbiol.">
        <title>Miniphocaeibacter halophilus sp. nov., an ammonium-tolerant acetate-producing bacterium isolated from a biogas system.</title>
        <authorList>
            <person name="Schnurer A."/>
            <person name="Singh A."/>
            <person name="Bi S."/>
            <person name="Qiao W."/>
            <person name="Westerholm M."/>
        </authorList>
    </citation>
    <scope>NUCLEOTIDE SEQUENCE [LARGE SCALE GENOMIC DNA]</scope>
    <source>
        <strain evidence="1 2">AMB_01</strain>
    </source>
</reference>
<dbReference type="Proteomes" id="UP000595814">
    <property type="component" value="Chromosome"/>
</dbReference>
<protein>
    <submittedName>
        <fullName evidence="1">Uncharacterized protein</fullName>
    </submittedName>
</protein>
<gene>
    <name evidence="1" type="ORF">JFY71_00510</name>
</gene>
<evidence type="ECO:0000313" key="1">
    <source>
        <dbReference type="EMBL" id="QQK08052.1"/>
    </source>
</evidence>
<evidence type="ECO:0000313" key="2">
    <source>
        <dbReference type="Proteomes" id="UP000595814"/>
    </source>
</evidence>
<accession>A0AC61MR29</accession>
<keyword evidence="2" id="KW-1185">Reference proteome</keyword>
<dbReference type="EMBL" id="CP066744">
    <property type="protein sequence ID" value="QQK08052.1"/>
    <property type="molecule type" value="Genomic_DNA"/>
</dbReference>
<sequence>MKKFLYIGMTMLILMIVYIFVGLSHPEYSLPFSLILTYILYFIYIVIMIMMFILYFKNRNK</sequence>
<organism evidence="1 2">
    <name type="scientific">Miniphocaeibacter halophilus</name>
    <dbReference type="NCBI Taxonomy" id="2931922"/>
    <lineage>
        <taxon>Bacteria</taxon>
        <taxon>Bacillati</taxon>
        <taxon>Bacillota</taxon>
        <taxon>Tissierellia</taxon>
        <taxon>Tissierellales</taxon>
        <taxon>Peptoniphilaceae</taxon>
        <taxon>Miniphocaeibacter</taxon>
    </lineage>
</organism>
<proteinExistence type="predicted"/>